<comment type="caution">
    <text evidence="5">The sequence shown here is derived from an EMBL/GenBank/DDBJ whole genome shotgun (WGS) entry which is preliminary data.</text>
</comment>
<evidence type="ECO:0000256" key="2">
    <source>
        <dbReference type="ARBA" id="ARBA00023125"/>
    </source>
</evidence>
<evidence type="ECO:0000313" key="6">
    <source>
        <dbReference type="Proteomes" id="UP000240542"/>
    </source>
</evidence>
<dbReference type="Pfam" id="PF01047">
    <property type="entry name" value="MarR"/>
    <property type="match status" value="1"/>
</dbReference>
<organism evidence="5 6">
    <name type="scientific">Murinocardiopsis flavida</name>
    <dbReference type="NCBI Taxonomy" id="645275"/>
    <lineage>
        <taxon>Bacteria</taxon>
        <taxon>Bacillati</taxon>
        <taxon>Actinomycetota</taxon>
        <taxon>Actinomycetes</taxon>
        <taxon>Streptosporangiales</taxon>
        <taxon>Nocardiopsidaceae</taxon>
        <taxon>Murinocardiopsis</taxon>
    </lineage>
</organism>
<dbReference type="GO" id="GO:0003677">
    <property type="term" value="F:DNA binding"/>
    <property type="evidence" value="ECO:0007669"/>
    <property type="project" value="UniProtKB-KW"/>
</dbReference>
<proteinExistence type="predicted"/>
<dbReference type="InterPro" id="IPR000835">
    <property type="entry name" value="HTH_MarR-typ"/>
</dbReference>
<feature type="domain" description="HTH marR-type" evidence="4">
    <location>
        <begin position="9"/>
        <end position="141"/>
    </location>
</feature>
<dbReference type="CDD" id="cd00090">
    <property type="entry name" value="HTH_ARSR"/>
    <property type="match status" value="1"/>
</dbReference>
<keyword evidence="2 5" id="KW-0238">DNA-binding</keyword>
<dbReference type="PRINTS" id="PR00598">
    <property type="entry name" value="HTHMARR"/>
</dbReference>
<evidence type="ECO:0000256" key="3">
    <source>
        <dbReference type="ARBA" id="ARBA00023163"/>
    </source>
</evidence>
<dbReference type="SMART" id="SM00347">
    <property type="entry name" value="HTH_MARR"/>
    <property type="match status" value="1"/>
</dbReference>
<dbReference type="GO" id="GO:0003700">
    <property type="term" value="F:DNA-binding transcription factor activity"/>
    <property type="evidence" value="ECO:0007669"/>
    <property type="project" value="InterPro"/>
</dbReference>
<dbReference type="SUPFAM" id="SSF46785">
    <property type="entry name" value="Winged helix' DNA-binding domain"/>
    <property type="match status" value="1"/>
</dbReference>
<keyword evidence="3" id="KW-0804">Transcription</keyword>
<dbReference type="Proteomes" id="UP000240542">
    <property type="component" value="Unassembled WGS sequence"/>
</dbReference>
<dbReference type="AlphaFoldDB" id="A0A2P8D6F5"/>
<sequence length="145" mass="16730">MLDWLEPWDDDFLPAFWAAKRAMLKAAEEAMGRHGVREGQQFILMALWREDGLSPGEIARRLGLATSTVTRAATRMVRSGLLERRPHPSDARLVNIHLTDRGRDLRDDLNAEMRRLSERALAGFTTEQRAEFRRSLERLHDNLSH</sequence>
<dbReference type="Gene3D" id="1.10.10.10">
    <property type="entry name" value="Winged helix-like DNA-binding domain superfamily/Winged helix DNA-binding domain"/>
    <property type="match status" value="1"/>
</dbReference>
<accession>A0A2P8D6F5</accession>
<gene>
    <name evidence="5" type="ORF">CLV63_11710</name>
</gene>
<evidence type="ECO:0000259" key="4">
    <source>
        <dbReference type="PROSITE" id="PS50995"/>
    </source>
</evidence>
<evidence type="ECO:0000256" key="1">
    <source>
        <dbReference type="ARBA" id="ARBA00023015"/>
    </source>
</evidence>
<keyword evidence="6" id="KW-1185">Reference proteome</keyword>
<reference evidence="5 6" key="1">
    <citation type="submission" date="2018-03" db="EMBL/GenBank/DDBJ databases">
        <title>Genomic Encyclopedia of Archaeal and Bacterial Type Strains, Phase II (KMG-II): from individual species to whole genera.</title>
        <authorList>
            <person name="Goeker M."/>
        </authorList>
    </citation>
    <scope>NUCLEOTIDE SEQUENCE [LARGE SCALE GENOMIC DNA]</scope>
    <source>
        <strain evidence="5 6">DSM 45312</strain>
    </source>
</reference>
<protein>
    <submittedName>
        <fullName evidence="5">DNA-binding MarR family transcriptional regulator</fullName>
    </submittedName>
</protein>
<name>A0A2P8D6F5_9ACTN</name>
<dbReference type="InterPro" id="IPR036390">
    <property type="entry name" value="WH_DNA-bd_sf"/>
</dbReference>
<dbReference type="InterPro" id="IPR011991">
    <property type="entry name" value="ArsR-like_HTH"/>
</dbReference>
<dbReference type="EMBL" id="PYGA01000017">
    <property type="protein sequence ID" value="PSK92805.1"/>
    <property type="molecule type" value="Genomic_DNA"/>
</dbReference>
<dbReference type="PROSITE" id="PS50995">
    <property type="entry name" value="HTH_MARR_2"/>
    <property type="match status" value="1"/>
</dbReference>
<dbReference type="PANTHER" id="PTHR42756:SF1">
    <property type="entry name" value="TRANSCRIPTIONAL REPRESSOR OF EMRAB OPERON"/>
    <property type="match status" value="1"/>
</dbReference>
<dbReference type="InterPro" id="IPR036388">
    <property type="entry name" value="WH-like_DNA-bd_sf"/>
</dbReference>
<keyword evidence="1" id="KW-0805">Transcription regulation</keyword>
<evidence type="ECO:0000313" key="5">
    <source>
        <dbReference type="EMBL" id="PSK92805.1"/>
    </source>
</evidence>
<dbReference type="PANTHER" id="PTHR42756">
    <property type="entry name" value="TRANSCRIPTIONAL REGULATOR, MARR"/>
    <property type="match status" value="1"/>
</dbReference>